<dbReference type="SMART" id="SM00484">
    <property type="entry name" value="XPGI"/>
    <property type="match status" value="1"/>
</dbReference>
<evidence type="ECO:0000256" key="5">
    <source>
        <dbReference type="ARBA" id="ARBA00022722"/>
    </source>
</evidence>
<dbReference type="InterPro" id="IPR001044">
    <property type="entry name" value="XPG/Rad2_eukaryotes"/>
</dbReference>
<dbReference type="GO" id="GO:0006289">
    <property type="term" value="P:nucleotide-excision repair"/>
    <property type="evidence" value="ECO:0007669"/>
    <property type="project" value="InterPro"/>
</dbReference>
<keyword evidence="17" id="KW-1185">Reference proteome</keyword>
<evidence type="ECO:0000256" key="12">
    <source>
        <dbReference type="ARBA" id="ARBA00023242"/>
    </source>
</evidence>
<comment type="subcellular location">
    <subcellularLocation>
        <location evidence="2">Nucleus</location>
    </subcellularLocation>
</comment>
<evidence type="ECO:0000256" key="2">
    <source>
        <dbReference type="ARBA" id="ARBA00004123"/>
    </source>
</evidence>
<dbReference type="CDD" id="cd09868">
    <property type="entry name" value="PIN_XPG_RAD2"/>
    <property type="match status" value="2"/>
</dbReference>
<dbReference type="FunFam" id="3.40.50.1010:FF:000031">
    <property type="entry name" value="DNA repair protein UVH3"/>
    <property type="match status" value="1"/>
</dbReference>
<dbReference type="InterPro" id="IPR008918">
    <property type="entry name" value="HhH2"/>
</dbReference>
<name>A0AAE1N608_9FABA</name>
<evidence type="ECO:0000256" key="6">
    <source>
        <dbReference type="ARBA" id="ARBA00022723"/>
    </source>
</evidence>
<feature type="region of interest" description="Disordered" evidence="13">
    <location>
        <begin position="789"/>
        <end position="809"/>
    </location>
</feature>
<keyword evidence="11" id="KW-0234">DNA repair</keyword>
<evidence type="ECO:0000313" key="16">
    <source>
        <dbReference type="EMBL" id="KAK4283406.1"/>
    </source>
</evidence>
<feature type="compositionally biased region" description="Polar residues" evidence="13">
    <location>
        <begin position="1546"/>
        <end position="1556"/>
    </location>
</feature>
<dbReference type="GO" id="GO:0005634">
    <property type="term" value="C:nucleus"/>
    <property type="evidence" value="ECO:0007669"/>
    <property type="project" value="UniProtKB-SubCell"/>
</dbReference>
<dbReference type="GO" id="GO:0016788">
    <property type="term" value="F:hydrolase activity, acting on ester bonds"/>
    <property type="evidence" value="ECO:0007669"/>
    <property type="project" value="InterPro"/>
</dbReference>
<keyword evidence="10" id="KW-0460">Magnesium</keyword>
<evidence type="ECO:0000256" key="10">
    <source>
        <dbReference type="ARBA" id="ARBA00022842"/>
    </source>
</evidence>
<feature type="region of interest" description="Disordered" evidence="13">
    <location>
        <begin position="1361"/>
        <end position="1562"/>
    </location>
</feature>
<dbReference type="Pfam" id="PF00867">
    <property type="entry name" value="XPG_I"/>
    <property type="match status" value="1"/>
</dbReference>
<dbReference type="FunFam" id="3.40.50.1010:FF:000029">
    <property type="entry name" value="DNA repair protein UVH3"/>
    <property type="match status" value="1"/>
</dbReference>
<feature type="region of interest" description="Disordered" evidence="13">
    <location>
        <begin position="925"/>
        <end position="944"/>
    </location>
</feature>
<keyword evidence="12" id="KW-0539">Nucleus</keyword>
<dbReference type="GO" id="GO:0003697">
    <property type="term" value="F:single-stranded DNA binding"/>
    <property type="evidence" value="ECO:0007669"/>
    <property type="project" value="InterPro"/>
</dbReference>
<dbReference type="InterPro" id="IPR006085">
    <property type="entry name" value="XPG_DNA_repair_N"/>
</dbReference>
<evidence type="ECO:0000256" key="7">
    <source>
        <dbReference type="ARBA" id="ARBA00022759"/>
    </source>
</evidence>
<keyword evidence="6" id="KW-0479">Metal-binding</keyword>
<comment type="caution">
    <text evidence="16">The sequence shown here is derived from an EMBL/GenBank/DDBJ whole genome shotgun (WGS) entry which is preliminary data.</text>
</comment>
<dbReference type="Proteomes" id="UP001293593">
    <property type="component" value="Unassembled WGS sequence"/>
</dbReference>
<feature type="compositionally biased region" description="Polar residues" evidence="13">
    <location>
        <begin position="477"/>
        <end position="503"/>
    </location>
</feature>
<dbReference type="InterPro" id="IPR025527">
    <property type="entry name" value="HUWE1/Rev1_UBM"/>
</dbReference>
<evidence type="ECO:0000256" key="13">
    <source>
        <dbReference type="SAM" id="MobiDB-lite"/>
    </source>
</evidence>
<keyword evidence="5" id="KW-0540">Nuclease</keyword>
<dbReference type="PRINTS" id="PR00066">
    <property type="entry name" value="XRODRMPGMNTG"/>
</dbReference>
<dbReference type="PRINTS" id="PR00853">
    <property type="entry name" value="XPGRADSUPER"/>
</dbReference>
<dbReference type="EMBL" id="JAWXYG010000001">
    <property type="protein sequence ID" value="KAK4283406.1"/>
    <property type="molecule type" value="Genomic_DNA"/>
</dbReference>
<dbReference type="FunFam" id="1.10.150.20:FF:000050">
    <property type="entry name" value="DNA repair protein UVH3"/>
    <property type="match status" value="1"/>
</dbReference>
<proteinExistence type="inferred from homology"/>
<gene>
    <name evidence="16" type="ORF">QN277_000358</name>
</gene>
<dbReference type="InterPro" id="IPR006086">
    <property type="entry name" value="XPG-I_dom"/>
</dbReference>
<dbReference type="SUPFAM" id="SSF88723">
    <property type="entry name" value="PIN domain-like"/>
    <property type="match status" value="1"/>
</dbReference>
<dbReference type="GO" id="GO:0016740">
    <property type="term" value="F:transferase activity"/>
    <property type="evidence" value="ECO:0007669"/>
    <property type="project" value="UniProtKB-KW"/>
</dbReference>
<comment type="cofactor">
    <cofactor evidence="1">
        <name>Mg(2+)</name>
        <dbReference type="ChEBI" id="CHEBI:18420"/>
    </cofactor>
</comment>
<feature type="compositionally biased region" description="Basic residues" evidence="13">
    <location>
        <begin position="1472"/>
        <end position="1490"/>
    </location>
</feature>
<dbReference type="Gene3D" id="3.40.50.1010">
    <property type="entry name" value="5'-nuclease"/>
    <property type="match status" value="2"/>
</dbReference>
<evidence type="ECO:0000256" key="8">
    <source>
        <dbReference type="ARBA" id="ARBA00022763"/>
    </source>
</evidence>
<evidence type="ECO:0000259" key="14">
    <source>
        <dbReference type="SMART" id="SM00484"/>
    </source>
</evidence>
<feature type="domain" description="XPG-I" evidence="14">
    <location>
        <begin position="1072"/>
        <end position="1141"/>
    </location>
</feature>
<dbReference type="PROSITE" id="PS00842">
    <property type="entry name" value="XPG_2"/>
    <property type="match status" value="1"/>
</dbReference>
<dbReference type="InterPro" id="IPR029060">
    <property type="entry name" value="PIN-like_dom_sf"/>
</dbReference>
<keyword evidence="7" id="KW-0255">Endonuclease</keyword>
<evidence type="ECO:0000256" key="9">
    <source>
        <dbReference type="ARBA" id="ARBA00022801"/>
    </source>
</evidence>
<dbReference type="CDD" id="cd09904">
    <property type="entry name" value="H3TH_XPG"/>
    <property type="match status" value="1"/>
</dbReference>
<sequence>MGVKGLWELLAPVGRRVSVETLAGKKLAIDASIWMVQFMKAMRDEKGEMVRNAHLLGFFRRICKLLFLRTKPVFVFDGGTPVLKRRTVIARRRQRENAQAKVRKTAEKLLLNHLKALKLKKLSDDVKNQRLQQNGDAKGQKKSDQVGLIGCDLGRNNEKEQDKTCGAEVDKNISKATVSTSCNQEDLDALLAASIVAEEDELLAGKAPYSAVSLSEEEDDTDPEIILPELGAEVDLSVLAALPQSMQFDILSQLKGKKVEGPLKDSNNQKQFEVSEKDRGKGKGILLHEDDTVGCRSSSEDMVAKKYNQDKVDEMLVASILAEENEKLVNNVSTSGGPFICEEEDFINDEDEEMILPAMHGKVDPAVLASLPPSMQLDLLGQMRERLIAENRQKYQKVKKDPAKFSELQIQAYLKTVAFRREINEVQKVAAGGVVGGVQTSRIASEANREYIFSRSFTGDKQELTSTSLEKNKNTHQKTPGNHFSQGFVNNSDPANDSSTSSGLGRDEAGSPSDENIQTYLDERGQFRVSRLRAMGMRMTRDIQRNLDLIKEIEQERTVVNKAANNNAMLSGDKNVPSKASSNLLVDTSDGSNVDLAGDNSRNEHLALAGDASLEISFMDDDANKCLNDDNDDLFASLVAGNSVAFSTADKNSLKEQVSDSSSDCDWEEGIVEGKSGVHVKIKSPASKDNYNDESDVEWEDGVCDDANTTVSAAEAQKKTSRGCLEEEADLQEAIRRSLEVMGDCKLNGASSSHEYSNADGDRSDYALNQDDNLVDSGVKSIYGNFRAPERDAGMGESTLHREGNTEHRESNYKLIDDKMDGTVRSNKQVSQSPEGLSESSVAFDSEKTVSFIKKPHSMEIGSHSEDLLPTADESRRDEIHMAAQQLLGTLNEDGKVFANGNKSPVADYLGSSKEEKKNCSYEAQPFGNYSEKPEPVAPFVDSSSERLTEDLDTQPEFPKENCGSFEKRKSDLGKDAMEPPGPLSAKDLETWSELAGEDNHGSFEESKNNLVEDAMDTPAHLFADEIKHGLEEEIRILGQEYTSLAYEQRKLERNAESVNSELFTECQELLQMFGLPYIIAPMEAEAQCAYLELAKLVDGVVTDDSDVFLFGARSVYKNIFDDRKYVETYFMEDIEKELGLTREKLIRMALLLGSDYTEGVSGIGIVNAIEVVNAFPEEDGLLKFRQWVESPDPTIFGMLETKSGSSTRKKGSKVEENLPGKNCNIEETVMDQNVSHAQEHDSSDDIQETKQNFMNKHRNVSKNWNIPSSFPSETVISAYSCPQVDKSTDPFAWGKPDHLVLRKLCWEKFGWTSQKADELLLPVLKEYNKNETQLRLEAFYTFNERFAKIRSKRIKKAVKGITGDHPSEFTDEPAEDLSKSRKNETGIPAELGISKSETFKGTGESPADMKPLNLKQSRKRKNSGDTVAKTQSRKKGKLNAPVSASGLPEVDVQTGAEQAQPSDDNGLSRNRNNKGRAKGVRVPRGRGKRSLGADSRKTTSSDSESDDHEPEVHGINSRSTEGVRRSLRSRKSVNYAMDNIETEDTVASSDQSNKTDLNREQTDEIFSGLHGFCGNDESDFSRHKESTINLSPKKDLPRSYLESGGGFCTDEEKTSHAGASNCDSSHDADYLKVGGGFCLDDNETGNKHNEIHDDDDEDYLRVGGGFCLDDETGSKHNEIHDDSATIVDDSAELTRSCSGFVDEAECGKNITNESSSVNKTSGIELQDRGNTKLKSVMNHDSVNARSNYNQLESDTGVWISENAQGDTENAAAAFSAMPFLRKKRRKS</sequence>
<feature type="region of interest" description="Disordered" evidence="13">
    <location>
        <begin position="463"/>
        <end position="522"/>
    </location>
</feature>
<dbReference type="PANTHER" id="PTHR16171">
    <property type="entry name" value="DNA REPAIR PROTEIN COMPLEMENTING XP-G CELLS-RELATED"/>
    <property type="match status" value="1"/>
</dbReference>
<dbReference type="InterPro" id="IPR019974">
    <property type="entry name" value="XPG_CS"/>
</dbReference>
<keyword evidence="8" id="KW-0227">DNA damage</keyword>
<organism evidence="16 17">
    <name type="scientific">Acacia crassicarpa</name>
    <name type="common">northern wattle</name>
    <dbReference type="NCBI Taxonomy" id="499986"/>
    <lineage>
        <taxon>Eukaryota</taxon>
        <taxon>Viridiplantae</taxon>
        <taxon>Streptophyta</taxon>
        <taxon>Embryophyta</taxon>
        <taxon>Tracheophyta</taxon>
        <taxon>Spermatophyta</taxon>
        <taxon>Magnoliopsida</taxon>
        <taxon>eudicotyledons</taxon>
        <taxon>Gunneridae</taxon>
        <taxon>Pentapetalae</taxon>
        <taxon>rosids</taxon>
        <taxon>fabids</taxon>
        <taxon>Fabales</taxon>
        <taxon>Fabaceae</taxon>
        <taxon>Caesalpinioideae</taxon>
        <taxon>mimosoid clade</taxon>
        <taxon>Acacieae</taxon>
        <taxon>Acacia</taxon>
    </lineage>
</organism>
<evidence type="ECO:0000313" key="17">
    <source>
        <dbReference type="Proteomes" id="UP001293593"/>
    </source>
</evidence>
<dbReference type="SMART" id="SM00485">
    <property type="entry name" value="XPGN"/>
    <property type="match status" value="1"/>
</dbReference>
<protein>
    <recommendedName>
        <fullName evidence="18">DNA repair protein UVH3</fullName>
    </recommendedName>
</protein>
<feature type="compositionally biased region" description="Polar residues" evidence="13">
    <location>
        <begin position="1456"/>
        <end position="1471"/>
    </location>
</feature>
<dbReference type="PROSITE" id="PS00841">
    <property type="entry name" value="XPG_1"/>
    <property type="match status" value="1"/>
</dbReference>
<dbReference type="InterPro" id="IPR006084">
    <property type="entry name" value="XPG/Rad2"/>
</dbReference>
<feature type="domain" description="XPG N-terminal" evidence="15">
    <location>
        <begin position="1"/>
        <end position="98"/>
    </location>
</feature>
<evidence type="ECO:0000256" key="1">
    <source>
        <dbReference type="ARBA" id="ARBA00001946"/>
    </source>
</evidence>
<dbReference type="Pfam" id="PF14377">
    <property type="entry name" value="UBM"/>
    <property type="match status" value="2"/>
</dbReference>
<dbReference type="InterPro" id="IPR036279">
    <property type="entry name" value="5-3_exonuclease_C_sf"/>
</dbReference>
<dbReference type="PANTHER" id="PTHR16171:SF7">
    <property type="entry name" value="DNA REPAIR PROTEIN RAD2"/>
    <property type="match status" value="1"/>
</dbReference>
<feature type="compositionally biased region" description="Basic and acidic residues" evidence="13">
    <location>
        <begin position="966"/>
        <end position="978"/>
    </location>
</feature>
<dbReference type="GO" id="GO:0046872">
    <property type="term" value="F:metal ion binding"/>
    <property type="evidence" value="ECO:0007669"/>
    <property type="project" value="UniProtKB-KW"/>
</dbReference>
<dbReference type="SMART" id="SM00279">
    <property type="entry name" value="HhH2"/>
    <property type="match status" value="1"/>
</dbReference>
<dbReference type="GO" id="GO:0004520">
    <property type="term" value="F:DNA endonuclease activity"/>
    <property type="evidence" value="ECO:0007669"/>
    <property type="project" value="TreeGrafter"/>
</dbReference>
<feature type="region of interest" description="Disordered" evidence="13">
    <location>
        <begin position="952"/>
        <end position="987"/>
    </location>
</feature>
<feature type="region of interest" description="Disordered" evidence="13">
    <location>
        <begin position="1199"/>
        <end position="1220"/>
    </location>
</feature>
<dbReference type="SUPFAM" id="SSF47807">
    <property type="entry name" value="5' to 3' exonuclease, C-terminal subdomain"/>
    <property type="match status" value="1"/>
</dbReference>
<evidence type="ECO:0008006" key="18">
    <source>
        <dbReference type="Google" id="ProtNLM"/>
    </source>
</evidence>
<evidence type="ECO:0000256" key="3">
    <source>
        <dbReference type="ARBA" id="ARBA00005283"/>
    </source>
</evidence>
<dbReference type="Pfam" id="PF00752">
    <property type="entry name" value="XPG_N"/>
    <property type="match status" value="1"/>
</dbReference>
<keyword evidence="9" id="KW-0378">Hydrolase</keyword>
<evidence type="ECO:0000256" key="11">
    <source>
        <dbReference type="ARBA" id="ARBA00023204"/>
    </source>
</evidence>
<evidence type="ECO:0000259" key="15">
    <source>
        <dbReference type="SMART" id="SM00485"/>
    </source>
</evidence>
<reference evidence="16" key="1">
    <citation type="submission" date="2023-10" db="EMBL/GenBank/DDBJ databases">
        <title>Chromosome-level genome of the transformable northern wattle, Acacia crassicarpa.</title>
        <authorList>
            <person name="Massaro I."/>
            <person name="Sinha N.R."/>
            <person name="Poethig S."/>
            <person name="Leichty A.R."/>
        </authorList>
    </citation>
    <scope>NUCLEOTIDE SEQUENCE</scope>
    <source>
        <strain evidence="16">Acra3RX</strain>
        <tissue evidence="16">Leaf</tissue>
    </source>
</reference>
<comment type="similarity">
    <text evidence="3">Belongs to the XPG/RAD2 endonuclease family. XPG subfamily.</text>
</comment>
<evidence type="ECO:0000256" key="4">
    <source>
        <dbReference type="ARBA" id="ARBA00022679"/>
    </source>
</evidence>
<keyword evidence="4" id="KW-0808">Transferase</keyword>
<accession>A0AAE1N608</accession>
<dbReference type="Gene3D" id="1.10.150.20">
    <property type="entry name" value="5' to 3' exonuclease, C-terminal subdomain"/>
    <property type="match status" value="1"/>
</dbReference>